<dbReference type="PANTHER" id="PTHR34449">
    <property type="entry name" value="RHO TERMINATION FACTOR"/>
    <property type="match status" value="1"/>
</dbReference>
<reference evidence="3" key="1">
    <citation type="journal article" date="2021" name="Nat. Commun.">
        <title>Genomic analyses provide insights into spinach domestication and the genetic basis of agronomic traits.</title>
        <authorList>
            <person name="Cai X."/>
            <person name="Sun X."/>
            <person name="Xu C."/>
            <person name="Sun H."/>
            <person name="Wang X."/>
            <person name="Ge C."/>
            <person name="Zhang Z."/>
            <person name="Wang Q."/>
            <person name="Fei Z."/>
            <person name="Jiao C."/>
            <person name="Wang Q."/>
        </authorList>
    </citation>
    <scope>NUCLEOTIDE SEQUENCE [LARGE SCALE GENOMIC DNA]</scope>
    <source>
        <strain evidence="3">cv. Varoflay</strain>
    </source>
</reference>
<feature type="compositionally biased region" description="Basic and acidic residues" evidence="1">
    <location>
        <begin position="145"/>
        <end position="159"/>
    </location>
</feature>
<dbReference type="PANTHER" id="PTHR34449:SF2">
    <property type="entry name" value="RHO TERMINATION FACTOR"/>
    <property type="match status" value="1"/>
</dbReference>
<accession>A0A9R0ITC3</accession>
<protein>
    <submittedName>
        <fullName evidence="4">Uncharacterized protein isoform X1</fullName>
    </submittedName>
</protein>
<dbReference type="GeneID" id="110794144"/>
<dbReference type="KEGG" id="soe:110794144"/>
<evidence type="ECO:0000256" key="1">
    <source>
        <dbReference type="SAM" id="MobiDB-lite"/>
    </source>
</evidence>
<proteinExistence type="predicted"/>
<dbReference type="Gene3D" id="1.10.720.10">
    <property type="match status" value="1"/>
</dbReference>
<gene>
    <name evidence="4" type="primary">LOC110794144</name>
</gene>
<name>A0A9R0ITC3_SPIOL</name>
<dbReference type="AlphaFoldDB" id="A0A9R0ITC3"/>
<keyword evidence="3" id="KW-1185">Reference proteome</keyword>
<dbReference type="RefSeq" id="XP_021854777.1">
    <property type="nucleotide sequence ID" value="XM_021999085.2"/>
</dbReference>
<feature type="region of interest" description="Disordered" evidence="1">
    <location>
        <begin position="145"/>
        <end position="220"/>
    </location>
</feature>
<dbReference type="Pfam" id="PF07498">
    <property type="entry name" value="Rho_N"/>
    <property type="match status" value="1"/>
</dbReference>
<feature type="compositionally biased region" description="Basic and acidic residues" evidence="1">
    <location>
        <begin position="201"/>
        <end position="220"/>
    </location>
</feature>
<organism evidence="3 4">
    <name type="scientific">Spinacia oleracea</name>
    <name type="common">Spinach</name>
    <dbReference type="NCBI Taxonomy" id="3562"/>
    <lineage>
        <taxon>Eukaryota</taxon>
        <taxon>Viridiplantae</taxon>
        <taxon>Streptophyta</taxon>
        <taxon>Embryophyta</taxon>
        <taxon>Tracheophyta</taxon>
        <taxon>Spermatophyta</taxon>
        <taxon>Magnoliopsida</taxon>
        <taxon>eudicotyledons</taxon>
        <taxon>Gunneridae</taxon>
        <taxon>Pentapetalae</taxon>
        <taxon>Caryophyllales</taxon>
        <taxon>Chenopodiaceae</taxon>
        <taxon>Chenopodioideae</taxon>
        <taxon>Anserineae</taxon>
        <taxon>Spinacia</taxon>
    </lineage>
</organism>
<evidence type="ECO:0000313" key="4">
    <source>
        <dbReference type="RefSeq" id="XP_021854777.1"/>
    </source>
</evidence>
<evidence type="ECO:0000259" key="2">
    <source>
        <dbReference type="Pfam" id="PF07498"/>
    </source>
</evidence>
<dbReference type="OrthoDB" id="1931152at2759"/>
<dbReference type="GO" id="GO:0006353">
    <property type="term" value="P:DNA-templated transcription termination"/>
    <property type="evidence" value="ECO:0007669"/>
    <property type="project" value="InterPro"/>
</dbReference>
<sequence>MVIQTWSKRGSEGIGILLLPFKSLLYLAETVCRLMPVASCKTPSFQHKNSSIKAYTANRGSSPLLKESVLGRAFKDDEFSTRSTSDGKSSRSDNLKALFKRIQVEISQGDSRSGKYSKSSKASINGDLSVETSVLEFLQRSEREKKVEDSMLKRSEESNHKKKTTNKENSIPIPESAAPLFSRPPSNFVKKSPIPSTTPLRSKEIEVTNREELSLEADKESSEIEGMKLIELKELAKKRGIKGYSKLKKSDLVELLKS</sequence>
<evidence type="ECO:0000313" key="3">
    <source>
        <dbReference type="Proteomes" id="UP000813463"/>
    </source>
</evidence>
<dbReference type="InterPro" id="IPR011112">
    <property type="entry name" value="Rho-like_N"/>
</dbReference>
<feature type="domain" description="Rho termination factor-like N-terminal" evidence="2">
    <location>
        <begin position="223"/>
        <end position="257"/>
    </location>
</feature>
<dbReference type="Proteomes" id="UP000813463">
    <property type="component" value="Chromosome 5"/>
</dbReference>
<reference evidence="4" key="2">
    <citation type="submission" date="2025-08" db="UniProtKB">
        <authorList>
            <consortium name="RefSeq"/>
        </authorList>
    </citation>
    <scope>IDENTIFICATION</scope>
    <source>
        <tissue evidence="4">Leaf</tissue>
    </source>
</reference>